<keyword evidence="7" id="KW-0768">Sushi</keyword>
<dbReference type="SMART" id="SM00032">
    <property type="entry name" value="CCP"/>
    <property type="match status" value="4"/>
</dbReference>
<dbReference type="SMART" id="SM00181">
    <property type="entry name" value="EGF"/>
    <property type="match status" value="3"/>
</dbReference>
<dbReference type="Proteomes" id="UP000515135">
    <property type="component" value="Unplaced"/>
</dbReference>
<dbReference type="GeneID" id="109464170"/>
<feature type="disulfide bond" evidence="6">
    <location>
        <begin position="829"/>
        <end position="838"/>
    </location>
</feature>
<dbReference type="InterPro" id="IPR036383">
    <property type="entry name" value="TSP1_rpt_sf"/>
</dbReference>
<dbReference type="InterPro" id="IPR011641">
    <property type="entry name" value="Tyr-kin_ephrin_A/B_rcpt-like"/>
</dbReference>
<feature type="disulfide bond" evidence="7">
    <location>
        <begin position="38"/>
        <end position="81"/>
    </location>
</feature>
<evidence type="ECO:0000256" key="5">
    <source>
        <dbReference type="ARBA" id="ARBA00023180"/>
    </source>
</evidence>
<dbReference type="InterPro" id="IPR013320">
    <property type="entry name" value="ConA-like_dom_sf"/>
</dbReference>
<dbReference type="SUPFAM" id="SSF57184">
    <property type="entry name" value="Growth factor receptor domain"/>
    <property type="match status" value="2"/>
</dbReference>
<dbReference type="CDD" id="cd00033">
    <property type="entry name" value="CCP"/>
    <property type="match status" value="2"/>
</dbReference>
<evidence type="ECO:0000256" key="4">
    <source>
        <dbReference type="ARBA" id="ARBA00023157"/>
    </source>
</evidence>
<keyword evidence="3" id="KW-0677">Repeat</keyword>
<dbReference type="FunFam" id="2.10.50.10:FF:000018">
    <property type="entry name" value="Sushi, von Willebrand factor type A, EGF and pentraxin domain-containing 1"/>
    <property type="match status" value="1"/>
</dbReference>
<dbReference type="Pfam" id="PF07699">
    <property type="entry name" value="Ephrin_rec_like"/>
    <property type="match status" value="3"/>
</dbReference>
<evidence type="ECO:0000256" key="8">
    <source>
        <dbReference type="SAM" id="MobiDB-lite"/>
    </source>
</evidence>
<evidence type="ECO:0000256" key="6">
    <source>
        <dbReference type="PROSITE-ProRule" id="PRU00076"/>
    </source>
</evidence>
<dbReference type="InterPro" id="IPR000884">
    <property type="entry name" value="TSP1_rpt"/>
</dbReference>
<dbReference type="InterPro" id="IPR003410">
    <property type="entry name" value="HYR_dom"/>
</dbReference>
<proteinExistence type="predicted"/>
<dbReference type="Pfam" id="PF00008">
    <property type="entry name" value="EGF"/>
    <property type="match status" value="1"/>
</dbReference>
<dbReference type="Pfam" id="PF13385">
    <property type="entry name" value="Laminin_G_3"/>
    <property type="match status" value="1"/>
</dbReference>
<feature type="domain" description="EGF-like" evidence="9">
    <location>
        <begin position="804"/>
        <end position="839"/>
    </location>
</feature>
<dbReference type="PROSITE" id="PS01187">
    <property type="entry name" value="EGF_CA"/>
    <property type="match status" value="1"/>
</dbReference>
<dbReference type="FunFam" id="2.10.25.10:FF:000472">
    <property type="entry name" value="Uncharacterized protein, isoform A"/>
    <property type="match status" value="1"/>
</dbReference>
<feature type="compositionally biased region" description="Basic and acidic residues" evidence="8">
    <location>
        <begin position="1246"/>
        <end position="1270"/>
    </location>
</feature>
<sequence length="1296" mass="142986">MKTCTAGRELPAGVFCNPRTTDIGQWDGKDISCIPVRCDPLPPPYRGRVSCTDDYNFLSECTYSCDEGFDIPSGMNRVRVCTAAAEWTGREAQCKDIIRPRIVDCPGPLLIEYLDMNDKEVTVIWVEPSVSDNADPGLTADLSEGKPPGSSFPVGTHRIVYTATDTAGNAAIPCEFTVSVREITCPEVKKKPYQLVSCPGGNSYGSRCEFSCEDGARLIGTNFSYCGKTGDPPVGYWDWDLDQLEDSQPKCEGHPCRSLRVPQNGALACDAWLYGKYCTMLCNTRYDIPPGLRIRNSLWVCGSSGNWDYPDPPHCSERRRPSSMRLPSELQYFAGDCGSSDTQEQISENFVQIFQDSGFGSICAHLSCTVENVNVICGSTSRRKRDDTQTNSSETSVLTIQFDFALPISDEISVYESEQVLYSLADETSRQVLSGNLTMKNVTGVELVLNQQSFKSGLSEFQCPDGMEPRYDTFSCIGCSAGTFYNSMTKNCQECPIGTFQDEDSQFDCKRCPHGYTTVAEGANNETVCRRECRPGTFSSNGVQPCSPCNRGEYQPTMGETSCISCPPATTTLFEGEADVSACENFDLQFPRPSPKVSGCVIYDDVEFKNASGITVSFWVWFHNSCHPNASMFHFYCLDTSRENWRNETTQYPCFYMSSPQNIRLGLRRKNETTEIQTGVSWRHETWHHVGVVYSATNSTYMITVDGKAVANDSFSQQLLHEGISQHGPLWLGCHITEGTNGTESFAGFISNVNIWSHAKNESDLLDMARTCVNKNAGDVLSWSQLATAKQLKVSLQIPSLCDDTDECASAPCGDNQCVDQLRDYSCICKTGFIGQNCEINIDDCEDNVCQNNATCLDGVGNYTCLCSEGFVGDFCEVESVDGNWAPWSQWSSCSASCGGGNHSRTRECINPRPMHGGSNCTGPSFEIGACNTQNCPVCKNLTDPVNGFATCNSTGEEIYCTISCKPGFEFYDQPNLHYHCGQSTLHQWNHETPRNPMARYPPCTEVTPPKALDVKHEMTYSNLSCKTEESARLAKLEVEKTIQTRVKDIECVKRNSCYVRAIDVEHCSGQTVESDKVTVTVELSSISVAENETNNTDKNHSSTAGNLAVTITELELAALQLENMTFSDDFTVFIHNDAYPVDNNATKTYGVTECSIGEIVVMFYCVPCPIGTSFNNGKCIKCDKGTYQNETGQVNCITCPTGLTTEGFGAFDEEDCLVLETAVSTEEPVTQVVGMGYLNNRAKVSNESRMASEHEKKSANSELEGDHGRLPTQMQMKQRKMYLPGEENLKSESKV</sequence>
<dbReference type="PANTHER" id="PTHR46343:SF2">
    <property type="entry name" value="SUSHI_VON WILLEBRAND FACTOR TYPE A_EGF_PENTRAXIN DOMAIN-CONTAINING 1"/>
    <property type="match status" value="1"/>
</dbReference>
<dbReference type="InterPro" id="IPR035976">
    <property type="entry name" value="Sushi/SCR/CCP_sf"/>
</dbReference>
<dbReference type="SUPFAM" id="SSF49899">
    <property type="entry name" value="Concanavalin A-like lectins/glucanases"/>
    <property type="match status" value="1"/>
</dbReference>
<dbReference type="PROSITE" id="PS50923">
    <property type="entry name" value="SUSHI"/>
    <property type="match status" value="2"/>
</dbReference>
<feature type="disulfide bond" evidence="6">
    <location>
        <begin position="808"/>
        <end position="818"/>
    </location>
</feature>
<dbReference type="Pfam" id="PF02494">
    <property type="entry name" value="HYR"/>
    <property type="match status" value="1"/>
</dbReference>
<dbReference type="OrthoDB" id="6136178at2759"/>
<dbReference type="InterPro" id="IPR001881">
    <property type="entry name" value="EGF-like_Ca-bd_dom"/>
</dbReference>
<protein>
    <submittedName>
        <fullName evidence="13">Sushi, von Willebrand factor type A, EGF and pentraxin domain-containing protein 1-like isoform X2</fullName>
    </submittedName>
</protein>
<evidence type="ECO:0000259" key="11">
    <source>
        <dbReference type="PROSITE" id="PS50923"/>
    </source>
</evidence>
<keyword evidence="1 6" id="KW-0245">EGF-like domain</keyword>
<dbReference type="PROSITE" id="PS00022">
    <property type="entry name" value="EGF_1"/>
    <property type="match status" value="2"/>
</dbReference>
<evidence type="ECO:0000256" key="1">
    <source>
        <dbReference type="ARBA" id="ARBA00022536"/>
    </source>
</evidence>
<dbReference type="InterPro" id="IPR000152">
    <property type="entry name" value="EGF-type_Asp/Asn_hydroxyl_site"/>
</dbReference>
<keyword evidence="2" id="KW-0732">Signal</keyword>
<dbReference type="Gene3D" id="2.20.100.10">
    <property type="entry name" value="Thrombospondin type-1 (TSP1) repeat"/>
    <property type="match status" value="1"/>
</dbReference>
<dbReference type="Gene3D" id="2.60.120.200">
    <property type="match status" value="1"/>
</dbReference>
<keyword evidence="5" id="KW-0325">Glycoprotein</keyword>
<feature type="domain" description="EGF-like" evidence="9">
    <location>
        <begin position="841"/>
        <end position="877"/>
    </location>
</feature>
<dbReference type="PROSITE" id="PS01186">
    <property type="entry name" value="EGF_2"/>
    <property type="match status" value="2"/>
</dbReference>
<dbReference type="SUPFAM" id="SSF82895">
    <property type="entry name" value="TSP-1 type 1 repeat"/>
    <property type="match status" value="1"/>
</dbReference>
<dbReference type="PANTHER" id="PTHR46343">
    <property type="entry name" value="HYR DOMAIN-CONTAINING PROTEIN"/>
    <property type="match status" value="1"/>
</dbReference>
<feature type="region of interest" description="Disordered" evidence="8">
    <location>
        <begin position="1246"/>
        <end position="1296"/>
    </location>
</feature>
<gene>
    <name evidence="13" type="primary">LOC109464170</name>
</gene>
<dbReference type="InterPro" id="IPR009030">
    <property type="entry name" value="Growth_fac_rcpt_cys_sf"/>
</dbReference>
<feature type="domain" description="Sushi" evidence="11">
    <location>
        <begin position="183"/>
        <end position="253"/>
    </location>
</feature>
<dbReference type="PROSITE" id="PS50026">
    <property type="entry name" value="EGF_3"/>
    <property type="match status" value="2"/>
</dbReference>
<evidence type="ECO:0000313" key="13">
    <source>
        <dbReference type="RefSeq" id="XP_019616664.1"/>
    </source>
</evidence>
<dbReference type="GO" id="GO:0005509">
    <property type="term" value="F:calcium ion binding"/>
    <property type="evidence" value="ECO:0007669"/>
    <property type="project" value="InterPro"/>
</dbReference>
<keyword evidence="4 6" id="KW-1015">Disulfide bond</keyword>
<organism evidence="12 13">
    <name type="scientific">Branchiostoma belcheri</name>
    <name type="common">Amphioxus</name>
    <dbReference type="NCBI Taxonomy" id="7741"/>
    <lineage>
        <taxon>Eukaryota</taxon>
        <taxon>Metazoa</taxon>
        <taxon>Chordata</taxon>
        <taxon>Cephalochordata</taxon>
        <taxon>Leptocardii</taxon>
        <taxon>Amphioxiformes</taxon>
        <taxon>Branchiostomatidae</taxon>
        <taxon>Branchiostoma</taxon>
    </lineage>
</organism>
<dbReference type="SUPFAM" id="SSF57535">
    <property type="entry name" value="Complement control module/SCR domain"/>
    <property type="match status" value="3"/>
</dbReference>
<dbReference type="SMART" id="SM00179">
    <property type="entry name" value="EGF_CA"/>
    <property type="match status" value="2"/>
</dbReference>
<dbReference type="InterPro" id="IPR000436">
    <property type="entry name" value="Sushi_SCR_CCP_dom"/>
</dbReference>
<dbReference type="SMART" id="SM01411">
    <property type="entry name" value="Ephrin_rec_like"/>
    <property type="match status" value="3"/>
</dbReference>
<dbReference type="Pfam" id="PF00090">
    <property type="entry name" value="TSP_1"/>
    <property type="match status" value="1"/>
</dbReference>
<dbReference type="Gene3D" id="2.10.70.10">
    <property type="entry name" value="Complement Module, domain 1"/>
    <property type="match status" value="3"/>
</dbReference>
<dbReference type="FunFam" id="2.20.100.10:FF:000001">
    <property type="entry name" value="semaphorin-5A isoform X1"/>
    <property type="match status" value="1"/>
</dbReference>
<accession>A0A6P4Y2N4</accession>
<evidence type="ECO:0000256" key="3">
    <source>
        <dbReference type="ARBA" id="ARBA00022737"/>
    </source>
</evidence>
<dbReference type="RefSeq" id="XP_019616664.1">
    <property type="nucleotide sequence ID" value="XM_019761105.1"/>
</dbReference>
<evidence type="ECO:0000259" key="9">
    <source>
        <dbReference type="PROSITE" id="PS50026"/>
    </source>
</evidence>
<dbReference type="InterPro" id="IPR018097">
    <property type="entry name" value="EGF_Ca-bd_CS"/>
</dbReference>
<evidence type="ECO:0000256" key="2">
    <source>
        <dbReference type="ARBA" id="ARBA00022729"/>
    </source>
</evidence>
<dbReference type="Gene3D" id="2.10.50.10">
    <property type="entry name" value="Tumor Necrosis Factor Receptor, subunit A, domain 2"/>
    <property type="match status" value="3"/>
</dbReference>
<dbReference type="InterPro" id="IPR043555">
    <property type="entry name" value="SRPX-like"/>
</dbReference>
<feature type="domain" description="Sushi" evidence="11">
    <location>
        <begin position="36"/>
        <end position="96"/>
    </location>
</feature>
<name>A0A6P4Y2N4_BRABE</name>
<keyword evidence="12" id="KW-1185">Reference proteome</keyword>
<comment type="caution">
    <text evidence="6">Lacks conserved residue(s) required for the propagation of feature annotation.</text>
</comment>
<reference evidence="13" key="1">
    <citation type="submission" date="2025-08" db="UniProtKB">
        <authorList>
            <consortium name="RefSeq"/>
        </authorList>
    </citation>
    <scope>IDENTIFICATION</scope>
    <source>
        <tissue evidence="13">Gonad</tissue>
    </source>
</reference>
<feature type="disulfide bond" evidence="6">
    <location>
        <begin position="867"/>
        <end position="876"/>
    </location>
</feature>
<dbReference type="SMART" id="SM00209">
    <property type="entry name" value="TSP1"/>
    <property type="match status" value="1"/>
</dbReference>
<dbReference type="InterPro" id="IPR000742">
    <property type="entry name" value="EGF"/>
</dbReference>
<dbReference type="SUPFAM" id="SSF57196">
    <property type="entry name" value="EGF/Laminin"/>
    <property type="match status" value="2"/>
</dbReference>
<dbReference type="PROSITE" id="PS50825">
    <property type="entry name" value="HYR"/>
    <property type="match status" value="1"/>
</dbReference>
<evidence type="ECO:0000313" key="12">
    <source>
        <dbReference type="Proteomes" id="UP000515135"/>
    </source>
</evidence>
<dbReference type="Gene3D" id="2.10.25.10">
    <property type="entry name" value="Laminin"/>
    <property type="match status" value="2"/>
</dbReference>
<evidence type="ECO:0000259" key="10">
    <source>
        <dbReference type="PROSITE" id="PS50825"/>
    </source>
</evidence>
<feature type="domain" description="HYR" evidence="10">
    <location>
        <begin position="95"/>
        <end position="182"/>
    </location>
</feature>
<evidence type="ECO:0000256" key="7">
    <source>
        <dbReference type="PROSITE-ProRule" id="PRU00302"/>
    </source>
</evidence>
<dbReference type="Pfam" id="PF00084">
    <property type="entry name" value="Sushi"/>
    <property type="match status" value="1"/>
</dbReference>
<dbReference type="PROSITE" id="PS00010">
    <property type="entry name" value="ASX_HYDROXYL"/>
    <property type="match status" value="2"/>
</dbReference>
<dbReference type="PROSITE" id="PS50092">
    <property type="entry name" value="TSP1"/>
    <property type="match status" value="1"/>
</dbReference>
<dbReference type="CDD" id="cd00054">
    <property type="entry name" value="EGF_CA"/>
    <property type="match status" value="2"/>
</dbReference>